<dbReference type="CDD" id="cd02165">
    <property type="entry name" value="NMNAT"/>
    <property type="match status" value="1"/>
</dbReference>
<dbReference type="PANTHER" id="PTHR39321:SF3">
    <property type="entry name" value="PHOSPHOPANTETHEINE ADENYLYLTRANSFERASE"/>
    <property type="match status" value="1"/>
</dbReference>
<evidence type="ECO:0000256" key="7">
    <source>
        <dbReference type="ARBA" id="ARBA00022741"/>
    </source>
</evidence>
<keyword evidence="10" id="KW-0408">Iron</keyword>
<dbReference type="HAMAP" id="MF_00244">
    <property type="entry name" value="NaMN_adenylyltr"/>
    <property type="match status" value="1"/>
</dbReference>
<evidence type="ECO:0000256" key="5">
    <source>
        <dbReference type="ARBA" id="ARBA00022695"/>
    </source>
</evidence>
<evidence type="ECO:0000313" key="16">
    <source>
        <dbReference type="EMBL" id="HIU45567.1"/>
    </source>
</evidence>
<comment type="function">
    <text evidence="1 14">Catalyzes the reversible adenylation of nicotinate mononucleotide (NaMN) to nicotinic acid adenine dinucleotide (NaAD).</text>
</comment>
<evidence type="ECO:0000256" key="8">
    <source>
        <dbReference type="ARBA" id="ARBA00022801"/>
    </source>
</evidence>
<reference evidence="16" key="2">
    <citation type="journal article" date="2021" name="PeerJ">
        <title>Extensive microbial diversity within the chicken gut microbiome revealed by metagenomics and culture.</title>
        <authorList>
            <person name="Gilroy R."/>
            <person name="Ravi A."/>
            <person name="Getino M."/>
            <person name="Pursley I."/>
            <person name="Horton D.L."/>
            <person name="Alikhan N.F."/>
            <person name="Baker D."/>
            <person name="Gharbi K."/>
            <person name="Hall N."/>
            <person name="Watson M."/>
            <person name="Adriaenssens E.M."/>
            <person name="Foster-Nyarko E."/>
            <person name="Jarju S."/>
            <person name="Secka A."/>
            <person name="Antonio M."/>
            <person name="Oren A."/>
            <person name="Chaudhuri R.R."/>
            <person name="La Ragione R."/>
            <person name="Hildebrand F."/>
            <person name="Pallen M.J."/>
        </authorList>
    </citation>
    <scope>NUCLEOTIDE SEQUENCE</scope>
    <source>
        <strain evidence="16">ChiGjej1B1-22543</strain>
    </source>
</reference>
<dbReference type="PANTHER" id="PTHR39321">
    <property type="entry name" value="NICOTINATE-NUCLEOTIDE ADENYLYLTRANSFERASE-RELATED"/>
    <property type="match status" value="1"/>
</dbReference>
<accession>A0A9D1LPD8</accession>
<protein>
    <recommendedName>
        <fullName evidence="14">Probable nicotinate-nucleotide adenylyltransferase</fullName>
        <ecNumber evidence="14">2.7.7.18</ecNumber>
    </recommendedName>
    <alternativeName>
        <fullName evidence="14">Deamido-NAD(+) diphosphorylase</fullName>
    </alternativeName>
    <alternativeName>
        <fullName evidence="14">Deamido-NAD(+) pyrophosphorylase</fullName>
    </alternativeName>
    <alternativeName>
        <fullName evidence="14">Nicotinate mononucleotide adenylyltransferase</fullName>
        <shortName evidence="14">NaMN adenylyltransferase</shortName>
    </alternativeName>
</protein>
<dbReference type="EMBL" id="DVMV01000039">
    <property type="protein sequence ID" value="HIU45567.1"/>
    <property type="molecule type" value="Genomic_DNA"/>
</dbReference>
<keyword evidence="8" id="KW-0378">Hydrolase</keyword>
<dbReference type="GO" id="GO:0046872">
    <property type="term" value="F:metal ion binding"/>
    <property type="evidence" value="ECO:0007669"/>
    <property type="project" value="UniProtKB-KW"/>
</dbReference>
<keyword evidence="4 14" id="KW-0808">Transferase</keyword>
<dbReference type="GO" id="GO:0004515">
    <property type="term" value="F:nicotinate-nucleotide adenylyltransferase activity"/>
    <property type="evidence" value="ECO:0007669"/>
    <property type="project" value="UniProtKB-UniRule"/>
</dbReference>
<dbReference type="GO" id="GO:0009435">
    <property type="term" value="P:NAD+ biosynthetic process"/>
    <property type="evidence" value="ECO:0007669"/>
    <property type="project" value="UniProtKB-UniRule"/>
</dbReference>
<comment type="catalytic activity">
    <reaction evidence="13">
        <text>P(1),P(4)-bis(5'-adenosyl) tetraphosphate + H2O = 2 ADP + 2 H(+)</text>
        <dbReference type="Rhea" id="RHEA:24252"/>
        <dbReference type="ChEBI" id="CHEBI:15377"/>
        <dbReference type="ChEBI" id="CHEBI:15378"/>
        <dbReference type="ChEBI" id="CHEBI:58141"/>
        <dbReference type="ChEBI" id="CHEBI:456216"/>
        <dbReference type="EC" id="3.6.1.41"/>
    </reaction>
</comment>
<dbReference type="SUPFAM" id="SSF109604">
    <property type="entry name" value="HD-domain/PDEase-like"/>
    <property type="match status" value="1"/>
</dbReference>
<dbReference type="EC" id="2.7.7.18" evidence="14"/>
<evidence type="ECO:0000256" key="13">
    <source>
        <dbReference type="ARBA" id="ARBA00049417"/>
    </source>
</evidence>
<evidence type="ECO:0000256" key="6">
    <source>
        <dbReference type="ARBA" id="ARBA00022723"/>
    </source>
</evidence>
<evidence type="ECO:0000256" key="4">
    <source>
        <dbReference type="ARBA" id="ARBA00022679"/>
    </source>
</evidence>
<sequence>MESLLIYGGSFDPIHNGHLRMARAASLLLNADVVFVPSKSPRWKNPMASPSQRLSMLKLALNENGSGSFFISDFELKSDSEINYSVDTVAYFARKYRKRQLYLLIGADEANSFPKWKDPDLIAKMARIVYVPRPGVKVDDVALSRFRMIRLDYSKSGEVSSSDVRRLQSSDIPMSVRSYIEQHGLYYFQKLSRLLTPKRLLHSVSVGHLAYSIAIRNKNPSYQKAYCAGLLHDIGKYLPKEEARLIMRRDYPEFLDMPEWSYHQFTGVTKAKEVFGVDDDEILQAISRHATGDAHMPPLSKIIYSSDKIEPTRGYDSSKLINACYKNYYTGFLEVFKANMEFLAEGGYRIDNPLTKKCYELYLGD</sequence>
<evidence type="ECO:0000256" key="3">
    <source>
        <dbReference type="ARBA" id="ARBA00022642"/>
    </source>
</evidence>
<dbReference type="NCBIfam" id="TIGR00482">
    <property type="entry name" value="nicotinate (nicotinamide) nucleotide adenylyltransferase"/>
    <property type="match status" value="1"/>
</dbReference>
<dbReference type="Proteomes" id="UP000824070">
    <property type="component" value="Unassembled WGS sequence"/>
</dbReference>
<dbReference type="InterPro" id="IPR006674">
    <property type="entry name" value="HD_domain"/>
</dbReference>
<evidence type="ECO:0000256" key="1">
    <source>
        <dbReference type="ARBA" id="ARBA00002324"/>
    </source>
</evidence>
<proteinExistence type="inferred from homology"/>
<dbReference type="InterPro" id="IPR003607">
    <property type="entry name" value="HD/PDEase_dom"/>
</dbReference>
<dbReference type="InterPro" id="IPR004821">
    <property type="entry name" value="Cyt_trans-like"/>
</dbReference>
<evidence type="ECO:0000256" key="9">
    <source>
        <dbReference type="ARBA" id="ARBA00022840"/>
    </source>
</evidence>
<evidence type="ECO:0000256" key="12">
    <source>
        <dbReference type="ARBA" id="ARBA00048721"/>
    </source>
</evidence>
<comment type="similarity">
    <text evidence="14">Belongs to the NadD family.</text>
</comment>
<dbReference type="SUPFAM" id="SSF52374">
    <property type="entry name" value="Nucleotidylyl transferase"/>
    <property type="match status" value="1"/>
</dbReference>
<feature type="domain" description="HD/PDEase" evidence="15">
    <location>
        <begin position="195"/>
        <end position="321"/>
    </location>
</feature>
<keyword evidence="9 14" id="KW-0067">ATP-binding</keyword>
<keyword evidence="3 14" id="KW-0662">Pyridine nucleotide biosynthesis</keyword>
<keyword evidence="7 14" id="KW-0547">Nucleotide-binding</keyword>
<dbReference type="InterPro" id="IPR014729">
    <property type="entry name" value="Rossmann-like_a/b/a_fold"/>
</dbReference>
<comment type="pathway">
    <text evidence="2 14">Cofactor biosynthesis; NAD(+) biosynthesis; deamido-NAD(+) from nicotinate D-ribonucleotide: step 1/1.</text>
</comment>
<name>A0A9D1LPD8_9FIRM</name>
<evidence type="ECO:0000259" key="15">
    <source>
        <dbReference type="SMART" id="SM00471"/>
    </source>
</evidence>
<keyword evidence="5 14" id="KW-0548">Nucleotidyltransferase</keyword>
<dbReference type="CDD" id="cd00077">
    <property type="entry name" value="HDc"/>
    <property type="match status" value="1"/>
</dbReference>
<dbReference type="Gene3D" id="1.10.3210.10">
    <property type="entry name" value="Hypothetical protein af1432"/>
    <property type="match status" value="1"/>
</dbReference>
<dbReference type="Pfam" id="PF01467">
    <property type="entry name" value="CTP_transf_like"/>
    <property type="match status" value="1"/>
</dbReference>
<dbReference type="NCBIfam" id="TIGR00125">
    <property type="entry name" value="cyt_tran_rel"/>
    <property type="match status" value="1"/>
</dbReference>
<evidence type="ECO:0000256" key="14">
    <source>
        <dbReference type="HAMAP-Rule" id="MF_00244"/>
    </source>
</evidence>
<dbReference type="GO" id="GO:0005524">
    <property type="term" value="F:ATP binding"/>
    <property type="evidence" value="ECO:0007669"/>
    <property type="project" value="UniProtKB-KW"/>
</dbReference>
<dbReference type="NCBIfam" id="TIGR00488">
    <property type="entry name" value="bis(5'-nucleosyl)-tetraphosphatase (symmetrical) YqeK"/>
    <property type="match status" value="1"/>
</dbReference>
<dbReference type="InterPro" id="IPR005249">
    <property type="entry name" value="YqeK"/>
</dbReference>
<dbReference type="SMART" id="SM00471">
    <property type="entry name" value="HDc"/>
    <property type="match status" value="1"/>
</dbReference>
<reference evidence="16" key="1">
    <citation type="submission" date="2020-10" db="EMBL/GenBank/DDBJ databases">
        <authorList>
            <person name="Gilroy R."/>
        </authorList>
    </citation>
    <scope>NUCLEOTIDE SEQUENCE</scope>
    <source>
        <strain evidence="16">ChiGjej1B1-22543</strain>
    </source>
</reference>
<gene>
    <name evidence="14 16" type="primary">nadD</name>
    <name evidence="16" type="ORF">IAC52_04650</name>
</gene>
<evidence type="ECO:0000256" key="10">
    <source>
        <dbReference type="ARBA" id="ARBA00023004"/>
    </source>
</evidence>
<dbReference type="Gene3D" id="3.40.50.620">
    <property type="entry name" value="HUPs"/>
    <property type="match status" value="1"/>
</dbReference>
<dbReference type="GO" id="GO:0008803">
    <property type="term" value="F:bis(5'-nucleosyl)-tetraphosphatase (symmetrical) activity"/>
    <property type="evidence" value="ECO:0007669"/>
    <property type="project" value="UniProtKB-EC"/>
</dbReference>
<keyword evidence="6" id="KW-0479">Metal-binding</keyword>
<comment type="catalytic activity">
    <reaction evidence="12 14">
        <text>nicotinate beta-D-ribonucleotide + ATP + H(+) = deamido-NAD(+) + diphosphate</text>
        <dbReference type="Rhea" id="RHEA:22860"/>
        <dbReference type="ChEBI" id="CHEBI:15378"/>
        <dbReference type="ChEBI" id="CHEBI:30616"/>
        <dbReference type="ChEBI" id="CHEBI:33019"/>
        <dbReference type="ChEBI" id="CHEBI:57502"/>
        <dbReference type="ChEBI" id="CHEBI:58437"/>
        <dbReference type="EC" id="2.7.7.18"/>
    </reaction>
</comment>
<organism evidence="16 17">
    <name type="scientific">Candidatus Alloenteromonas pullicola</name>
    <dbReference type="NCBI Taxonomy" id="2840784"/>
    <lineage>
        <taxon>Bacteria</taxon>
        <taxon>Bacillati</taxon>
        <taxon>Bacillota</taxon>
        <taxon>Bacillota incertae sedis</taxon>
        <taxon>Candidatus Alloenteromonas</taxon>
    </lineage>
</organism>
<dbReference type="Pfam" id="PF01966">
    <property type="entry name" value="HD"/>
    <property type="match status" value="1"/>
</dbReference>
<evidence type="ECO:0000313" key="17">
    <source>
        <dbReference type="Proteomes" id="UP000824070"/>
    </source>
</evidence>
<evidence type="ECO:0000256" key="11">
    <source>
        <dbReference type="ARBA" id="ARBA00023027"/>
    </source>
</evidence>
<evidence type="ECO:0000256" key="2">
    <source>
        <dbReference type="ARBA" id="ARBA00005019"/>
    </source>
</evidence>
<comment type="caution">
    <text evidence="16">The sequence shown here is derived from an EMBL/GenBank/DDBJ whole genome shotgun (WGS) entry which is preliminary data.</text>
</comment>
<dbReference type="AlphaFoldDB" id="A0A9D1LPD8"/>
<dbReference type="InterPro" id="IPR005248">
    <property type="entry name" value="NadD/NMNAT"/>
</dbReference>
<keyword evidence="11 14" id="KW-0520">NAD</keyword>